<dbReference type="Pfam" id="PF02771">
    <property type="entry name" value="Acyl-CoA_dh_N"/>
    <property type="match status" value="1"/>
</dbReference>
<dbReference type="Pfam" id="PF02770">
    <property type="entry name" value="Acyl-CoA_dh_M"/>
    <property type="match status" value="1"/>
</dbReference>
<dbReference type="InterPro" id="IPR006091">
    <property type="entry name" value="Acyl-CoA_Oxase/DH_mid-dom"/>
</dbReference>
<sequence>MNLDFSPAEEAFRDEVRRFLADALPPALSRKVKGGLRLTRDDMARWHAILNARGWLASHWPREYGGPGWSVAQKFLFDNECAIAGAPRIVPFGVNMLGPVLIRYGSEAQKRRWLPRILDGSDWWCQGYSEPGAGSDLASLRTSAVRDGDHYVVNGQKAWTTLGHYANMIFCLVRTATDVRKQEGISFLLIDMATPGVEVRPIVLLDGEHEVNEVFFTDVRVPVENLVGEENRGWTYAKYLLTYERTNIAGIGFSVAALDRLRAVAAKVRRHGRPLADDPLFAARLARVEIELENMKTTNLRVLAAVAGGGAPGAESSMLKIRGTEIRQEISSLMRRAMGPYAAPFVDAALDADEGADAGADGEAGEGVAPGPDGAASAAAQYFNNRKLSIFGGSNEIQKNIVAKTIIGL</sequence>
<keyword evidence="10" id="KW-1185">Reference proteome</keyword>
<dbReference type="FunFam" id="2.40.110.10:FF:000011">
    <property type="entry name" value="Acyl-CoA dehydrogenase FadE34"/>
    <property type="match status" value="1"/>
</dbReference>
<gene>
    <name evidence="9" type="ORF">BGL_1c33740</name>
</gene>
<proteinExistence type="inferred from homology"/>
<evidence type="ECO:0000313" key="10">
    <source>
        <dbReference type="Proteomes" id="UP000031838"/>
    </source>
</evidence>
<dbReference type="RefSeq" id="WP_042626108.1">
    <property type="nucleotide sequence ID" value="NZ_BSTO01000019.1"/>
</dbReference>
<reference evidence="10" key="1">
    <citation type="submission" date="2011-03" db="EMBL/GenBank/DDBJ databases">
        <authorList>
            <person name="Voget S."/>
            <person name="Streit W.R."/>
            <person name="Jaeger K.E."/>
            <person name="Daniel R."/>
        </authorList>
    </citation>
    <scope>NUCLEOTIDE SEQUENCE [LARGE SCALE GENOMIC DNA]</scope>
    <source>
        <strain evidence="10">PG1</strain>
    </source>
</reference>
<dbReference type="InterPro" id="IPR009100">
    <property type="entry name" value="AcylCoA_DH/oxidase_NM_dom_sf"/>
</dbReference>
<keyword evidence="3" id="KW-0285">Flavoprotein</keyword>
<comment type="cofactor">
    <cofactor evidence="1">
        <name>FAD</name>
        <dbReference type="ChEBI" id="CHEBI:57692"/>
    </cofactor>
</comment>
<evidence type="ECO:0000256" key="5">
    <source>
        <dbReference type="ARBA" id="ARBA00023002"/>
    </source>
</evidence>
<dbReference type="InterPro" id="IPR009075">
    <property type="entry name" value="AcylCo_DH/oxidase_C"/>
</dbReference>
<dbReference type="InterPro" id="IPR036250">
    <property type="entry name" value="AcylCo_DH-like_C"/>
</dbReference>
<feature type="domain" description="Acyl-CoA dehydrogenase/oxidase C-terminal" evidence="6">
    <location>
        <begin position="231"/>
        <end position="406"/>
    </location>
</feature>
<dbReference type="InterPro" id="IPR052161">
    <property type="entry name" value="Mycobact_Acyl-CoA_DH"/>
</dbReference>
<comment type="similarity">
    <text evidence="2">Belongs to the acyl-CoA dehydrogenase family.</text>
</comment>
<dbReference type="InterPro" id="IPR037069">
    <property type="entry name" value="AcylCoA_DH/ox_N_sf"/>
</dbReference>
<dbReference type="GO" id="GO:0050660">
    <property type="term" value="F:flavin adenine dinucleotide binding"/>
    <property type="evidence" value="ECO:0007669"/>
    <property type="project" value="InterPro"/>
</dbReference>
<feature type="domain" description="Acyl-CoA oxidase/dehydrogenase middle" evidence="7">
    <location>
        <begin position="125"/>
        <end position="219"/>
    </location>
</feature>
<dbReference type="Gene3D" id="1.10.540.10">
    <property type="entry name" value="Acyl-CoA dehydrogenase/oxidase, N-terminal domain"/>
    <property type="match status" value="1"/>
</dbReference>
<dbReference type="KEGG" id="bgp:BGL_1c33740"/>
<dbReference type="GO" id="GO:0005886">
    <property type="term" value="C:plasma membrane"/>
    <property type="evidence" value="ECO:0007669"/>
    <property type="project" value="TreeGrafter"/>
</dbReference>
<evidence type="ECO:0000256" key="2">
    <source>
        <dbReference type="ARBA" id="ARBA00009347"/>
    </source>
</evidence>
<name>A0A0B6RWW6_BURPL</name>
<accession>A0A0B6RWW6</accession>
<evidence type="ECO:0000259" key="7">
    <source>
        <dbReference type="Pfam" id="PF02770"/>
    </source>
</evidence>
<dbReference type="Pfam" id="PF00441">
    <property type="entry name" value="Acyl-CoA_dh_1"/>
    <property type="match status" value="1"/>
</dbReference>
<dbReference type="Proteomes" id="UP000031838">
    <property type="component" value="Chromosome 1"/>
</dbReference>
<feature type="domain" description="Acyl-CoA dehydrogenase/oxidase N-terminal" evidence="8">
    <location>
        <begin position="7"/>
        <end position="120"/>
    </location>
</feature>
<dbReference type="InterPro" id="IPR046373">
    <property type="entry name" value="Acyl-CoA_Oxase/DH_mid-dom_sf"/>
</dbReference>
<dbReference type="Gene3D" id="1.20.140.10">
    <property type="entry name" value="Butyryl-CoA Dehydrogenase, subunit A, domain 3"/>
    <property type="match status" value="1"/>
</dbReference>
<dbReference type="EMBL" id="CP002580">
    <property type="protein sequence ID" value="AJK47848.1"/>
    <property type="molecule type" value="Genomic_DNA"/>
</dbReference>
<dbReference type="SUPFAM" id="SSF56645">
    <property type="entry name" value="Acyl-CoA dehydrogenase NM domain-like"/>
    <property type="match status" value="1"/>
</dbReference>
<dbReference type="InterPro" id="IPR013786">
    <property type="entry name" value="AcylCoA_DH/ox_N"/>
</dbReference>
<evidence type="ECO:0000259" key="8">
    <source>
        <dbReference type="Pfam" id="PF02771"/>
    </source>
</evidence>
<reference evidence="9 10" key="2">
    <citation type="journal article" date="2016" name="Appl. Microbiol. Biotechnol.">
        <title>Mutations improving production and secretion of extracellular lipase by Burkholderia glumae PG1.</title>
        <authorList>
            <person name="Knapp A."/>
            <person name="Voget S."/>
            <person name="Gao R."/>
            <person name="Zaburannyi N."/>
            <person name="Krysciak D."/>
            <person name="Breuer M."/>
            <person name="Hauer B."/>
            <person name="Streit W.R."/>
            <person name="Muller R."/>
            <person name="Daniel R."/>
            <person name="Jaeger K.E."/>
        </authorList>
    </citation>
    <scope>NUCLEOTIDE SEQUENCE [LARGE SCALE GENOMIC DNA]</scope>
    <source>
        <strain evidence="9 10">PG1</strain>
    </source>
</reference>
<dbReference type="SUPFAM" id="SSF47203">
    <property type="entry name" value="Acyl-CoA dehydrogenase C-terminal domain-like"/>
    <property type="match status" value="1"/>
</dbReference>
<evidence type="ECO:0000259" key="6">
    <source>
        <dbReference type="Pfam" id="PF00441"/>
    </source>
</evidence>
<dbReference type="PANTHER" id="PTHR43292:SF3">
    <property type="entry name" value="ACYL-COA DEHYDROGENASE FADE29"/>
    <property type="match status" value="1"/>
</dbReference>
<evidence type="ECO:0000313" key="9">
    <source>
        <dbReference type="EMBL" id="AJK47848.1"/>
    </source>
</evidence>
<dbReference type="Gene3D" id="2.40.110.10">
    <property type="entry name" value="Butyryl-CoA Dehydrogenase, subunit A, domain 2"/>
    <property type="match status" value="1"/>
</dbReference>
<evidence type="ECO:0000256" key="1">
    <source>
        <dbReference type="ARBA" id="ARBA00001974"/>
    </source>
</evidence>
<dbReference type="KEGG" id="bpla:bpln_1g32730"/>
<dbReference type="HOGENOM" id="CLU_018204_9_0_4"/>
<evidence type="ECO:0000256" key="3">
    <source>
        <dbReference type="ARBA" id="ARBA00022630"/>
    </source>
</evidence>
<evidence type="ECO:0000256" key="4">
    <source>
        <dbReference type="ARBA" id="ARBA00022827"/>
    </source>
</evidence>
<dbReference type="EC" id="1.3.99.-" evidence="9"/>
<dbReference type="AlphaFoldDB" id="A0A0B6RWW6"/>
<keyword evidence="5 9" id="KW-0560">Oxidoreductase</keyword>
<protein>
    <submittedName>
        <fullName evidence="9">Acyl-CoA dehydrogenase</fullName>
        <ecNumber evidence="9">1.3.99.-</ecNumber>
    </submittedName>
</protein>
<organism evidence="9 10">
    <name type="scientific">Burkholderia plantarii</name>
    <dbReference type="NCBI Taxonomy" id="41899"/>
    <lineage>
        <taxon>Bacteria</taxon>
        <taxon>Pseudomonadati</taxon>
        <taxon>Pseudomonadota</taxon>
        <taxon>Betaproteobacteria</taxon>
        <taxon>Burkholderiales</taxon>
        <taxon>Burkholderiaceae</taxon>
        <taxon>Burkholderia</taxon>
    </lineage>
</organism>
<dbReference type="OrthoDB" id="9770681at2"/>
<dbReference type="PANTHER" id="PTHR43292">
    <property type="entry name" value="ACYL-COA DEHYDROGENASE"/>
    <property type="match status" value="1"/>
</dbReference>
<dbReference type="GO" id="GO:0016627">
    <property type="term" value="F:oxidoreductase activity, acting on the CH-CH group of donors"/>
    <property type="evidence" value="ECO:0007669"/>
    <property type="project" value="InterPro"/>
</dbReference>
<keyword evidence="4" id="KW-0274">FAD</keyword>